<evidence type="ECO:0000313" key="2">
    <source>
        <dbReference type="Proteomes" id="UP001524383"/>
    </source>
</evidence>
<comment type="caution">
    <text evidence="1">The sequence shown here is derived from an EMBL/GenBank/DDBJ whole genome shotgun (WGS) entry which is preliminary data.</text>
</comment>
<accession>A0ABD4TP54</accession>
<reference evidence="1 2" key="1">
    <citation type="submission" date="2019-08" db="EMBL/GenBank/DDBJ databases">
        <authorList>
            <person name="Chen S.-C."/>
            <person name="Lai M.-C."/>
            <person name="You Y.-T."/>
        </authorList>
    </citation>
    <scope>NUCLEOTIDE SEQUENCE [LARGE SCALE GENOMIC DNA]</scope>
    <source>
        <strain evidence="1 2">P2F9704a</strain>
    </source>
</reference>
<name>A0ABD4TP54_9EURY</name>
<dbReference type="Proteomes" id="UP001524383">
    <property type="component" value="Unassembled WGS sequence"/>
</dbReference>
<protein>
    <submittedName>
        <fullName evidence="1">DUF1670 domain-containing protein</fullName>
    </submittedName>
</protein>
<dbReference type="RefSeq" id="WP_255333610.1">
    <property type="nucleotide sequence ID" value="NZ_VOTZ01000066.1"/>
</dbReference>
<gene>
    <name evidence="1" type="ORF">FTO68_11715</name>
</gene>
<dbReference type="EMBL" id="VOTZ01000066">
    <property type="protein sequence ID" value="MCQ1539635.1"/>
    <property type="molecule type" value="Genomic_DNA"/>
</dbReference>
<dbReference type="CDD" id="cd00093">
    <property type="entry name" value="HTH_XRE"/>
    <property type="match status" value="1"/>
</dbReference>
<dbReference type="Pfam" id="PF07900">
    <property type="entry name" value="DUF1670"/>
    <property type="match status" value="1"/>
</dbReference>
<organism evidence="1 2">
    <name type="scientific">Methanocalculus taiwanensis</name>
    <dbReference type="NCBI Taxonomy" id="106207"/>
    <lineage>
        <taxon>Archaea</taxon>
        <taxon>Methanobacteriati</taxon>
        <taxon>Methanobacteriota</taxon>
        <taxon>Stenosarchaea group</taxon>
        <taxon>Methanomicrobia</taxon>
        <taxon>Methanomicrobiales</taxon>
        <taxon>Methanocalculaceae</taxon>
        <taxon>Methanocalculus</taxon>
    </lineage>
</organism>
<dbReference type="InterPro" id="IPR001387">
    <property type="entry name" value="Cro/C1-type_HTH"/>
</dbReference>
<dbReference type="AlphaFoldDB" id="A0ABD4TP54"/>
<keyword evidence="2" id="KW-1185">Reference proteome</keyword>
<feature type="non-terminal residue" evidence="1">
    <location>
        <position position="186"/>
    </location>
</feature>
<evidence type="ECO:0000313" key="1">
    <source>
        <dbReference type="EMBL" id="MCQ1539635.1"/>
    </source>
</evidence>
<sequence>MTSVAPSPGKGIQGEIKHLLEEQYSFVGGDRVQNMLIEDLIRIFQQYSRDPWNLEMGETLWFAVHMDEKPGPGKKLAQMRVVPVILSVTHEDDKKLRANGYSAKEVRRYRVARLLREAYRQKGVLTQADVAELIGVSAGTIGKDIREYQAEHGVILPYRGTIHDIGPSLTHKKVIIEKFLQNIPTP</sequence>
<proteinExistence type="predicted"/>
<dbReference type="InterPro" id="IPR012872">
    <property type="entry name" value="DUF1670"/>
</dbReference>